<comment type="similarity">
    <text evidence="2 6">Belongs to the GMC oxidoreductase family.</text>
</comment>
<evidence type="ECO:0000256" key="5">
    <source>
        <dbReference type="PIRSR" id="PIRSR000137-2"/>
    </source>
</evidence>
<dbReference type="PROSITE" id="PS00623">
    <property type="entry name" value="GMC_OXRED_1"/>
    <property type="match status" value="1"/>
</dbReference>
<organism evidence="9 10">
    <name type="scientific">Agrobacterium tumefaciens</name>
    <dbReference type="NCBI Taxonomy" id="358"/>
    <lineage>
        <taxon>Bacteria</taxon>
        <taxon>Pseudomonadati</taxon>
        <taxon>Pseudomonadota</taxon>
        <taxon>Alphaproteobacteria</taxon>
        <taxon>Hyphomicrobiales</taxon>
        <taxon>Rhizobiaceae</taxon>
        <taxon>Rhizobium/Agrobacterium group</taxon>
        <taxon>Agrobacterium</taxon>
        <taxon>Agrobacterium tumefaciens complex</taxon>
    </lineage>
</organism>
<feature type="domain" description="Glucose-methanol-choline oxidoreductase N-terminal" evidence="8">
    <location>
        <begin position="251"/>
        <end position="265"/>
    </location>
</feature>
<evidence type="ECO:0000256" key="2">
    <source>
        <dbReference type="ARBA" id="ARBA00010790"/>
    </source>
</evidence>
<keyword evidence="4 5" id="KW-0274">FAD</keyword>
<dbReference type="NCBIfam" id="NF002550">
    <property type="entry name" value="PRK02106.1"/>
    <property type="match status" value="1"/>
</dbReference>
<keyword evidence="9" id="KW-0614">Plasmid</keyword>
<dbReference type="Pfam" id="PF05199">
    <property type="entry name" value="GMC_oxred_C"/>
    <property type="match status" value="1"/>
</dbReference>
<dbReference type="PROSITE" id="PS00624">
    <property type="entry name" value="GMC_OXRED_2"/>
    <property type="match status" value="1"/>
</dbReference>
<dbReference type="SUPFAM" id="SSF54373">
    <property type="entry name" value="FAD-linked reductases, C-terminal domain"/>
    <property type="match status" value="1"/>
</dbReference>
<dbReference type="InterPro" id="IPR012132">
    <property type="entry name" value="GMC_OxRdtase"/>
</dbReference>
<evidence type="ECO:0000313" key="9">
    <source>
        <dbReference type="EMBL" id="QTG16933.1"/>
    </source>
</evidence>
<feature type="binding site" evidence="5">
    <location>
        <position position="217"/>
    </location>
    <ligand>
        <name>FAD</name>
        <dbReference type="ChEBI" id="CHEBI:57692"/>
    </ligand>
</feature>
<dbReference type="Gene3D" id="3.30.560.10">
    <property type="entry name" value="Glucose Oxidase, domain 3"/>
    <property type="match status" value="1"/>
</dbReference>
<dbReference type="Proteomes" id="UP000663946">
    <property type="component" value="Plasmid pQ15_94_2"/>
</dbReference>
<dbReference type="RefSeq" id="WP_333722728.1">
    <property type="nucleotide sequence ID" value="NZ_CP049219.1"/>
</dbReference>
<evidence type="ECO:0000259" key="7">
    <source>
        <dbReference type="PROSITE" id="PS00623"/>
    </source>
</evidence>
<dbReference type="PANTHER" id="PTHR11552:SF147">
    <property type="entry name" value="CHOLINE DEHYDROGENASE, MITOCHONDRIAL"/>
    <property type="match status" value="1"/>
</dbReference>
<dbReference type="PIRSF" id="PIRSF000137">
    <property type="entry name" value="Alcohol_oxidase"/>
    <property type="match status" value="1"/>
</dbReference>
<gene>
    <name evidence="9" type="ORF">G6M86_26890</name>
</gene>
<evidence type="ECO:0000256" key="6">
    <source>
        <dbReference type="RuleBase" id="RU003968"/>
    </source>
</evidence>
<dbReference type="SUPFAM" id="SSF51905">
    <property type="entry name" value="FAD/NAD(P)-binding domain"/>
    <property type="match status" value="1"/>
</dbReference>
<dbReference type="GO" id="GO:0008812">
    <property type="term" value="F:choline dehydrogenase activity"/>
    <property type="evidence" value="ECO:0007669"/>
    <property type="project" value="UniProtKB-EC"/>
</dbReference>
<evidence type="ECO:0000256" key="4">
    <source>
        <dbReference type="ARBA" id="ARBA00022827"/>
    </source>
</evidence>
<evidence type="ECO:0000256" key="3">
    <source>
        <dbReference type="ARBA" id="ARBA00022630"/>
    </source>
</evidence>
<evidence type="ECO:0000256" key="1">
    <source>
        <dbReference type="ARBA" id="ARBA00001974"/>
    </source>
</evidence>
<dbReference type="Gene3D" id="3.50.50.60">
    <property type="entry name" value="FAD/NAD(P)-binding domain"/>
    <property type="match status" value="1"/>
</dbReference>
<keyword evidence="3 6" id="KW-0285">Flavoprotein</keyword>
<sequence length="530" mass="57999">MNFDCVIVGGGTAGCVLANRLTEDANYNVLLLEAGGEGKGFWVDIPAGFGKLLVNERFNWRFWTEPEENVLQRKIVVPRGKGLGGSSLINGMIFARGQSQDFDHWAQLGNKGWAFNDVLPYFRKMENWEEGSNDLRGGDGPLNVVRVKERPVLSEAFIDAALQAGFKKNPDYNGADQEGFGYYQVNQRDGRRWSTSTAYLKPARNRPNLEVHTNSHVTRIILDGTRVTGVEYYRNGQTVKVPAKDVVLAAGAVQSPQILELSGIGDPEVLKTAGLPVVHALPGVGANYADHFCTRMNWRVSQPITLNEQSRGIPLLKAVGQYFTTRKGILTLATGLAHGFVKTRPGLSSPDIQYFFMHASYANAADRRLDHQPGMTIGVSPLRPESRGTIHVKSSDPFVPPAIRPNILATSEDQDTLVRGMKIARDIVGQSAMKSFVSHEMSPGPGVETDEQWLRFARENGQTIYHPVGTCSMGSGPQAVVDDRLRVRGIKGLRVIDASVMPTQISGNTMAAVLMIAEKGAAMIREDRAG</sequence>
<comment type="cofactor">
    <cofactor evidence="1 5">
        <name>FAD</name>
        <dbReference type="ChEBI" id="CHEBI:57692"/>
    </cofactor>
</comment>
<dbReference type="InterPro" id="IPR007867">
    <property type="entry name" value="GMC_OxRtase_C"/>
</dbReference>
<reference evidence="9" key="1">
    <citation type="submission" date="2020-02" db="EMBL/GenBank/DDBJ databases">
        <title>Unexpected conservation and global transmission of agrobacterial virulence plasmids.</title>
        <authorList>
            <person name="Weisberg A.J."/>
            <person name="Davis E.W. II"/>
            <person name="Tabima J.R."/>
            <person name="Belcher M.S."/>
            <person name="Miller M."/>
            <person name="Kuo C.-H."/>
            <person name="Loper J.E."/>
            <person name="Grunwald N.J."/>
            <person name="Putnam M.L."/>
            <person name="Chang J.H."/>
        </authorList>
    </citation>
    <scope>NUCLEOTIDE SEQUENCE</scope>
    <source>
        <strain evidence="9">Q15/94</strain>
        <plasmid evidence="9">pQ15_94_2</plasmid>
    </source>
</reference>
<dbReference type="PANTHER" id="PTHR11552">
    <property type="entry name" value="GLUCOSE-METHANOL-CHOLINE GMC OXIDOREDUCTASE"/>
    <property type="match status" value="1"/>
</dbReference>
<dbReference type="EMBL" id="CP049219">
    <property type="protein sequence ID" value="QTG16933.1"/>
    <property type="molecule type" value="Genomic_DNA"/>
</dbReference>
<dbReference type="GO" id="GO:0050660">
    <property type="term" value="F:flavin adenine dinucleotide binding"/>
    <property type="evidence" value="ECO:0007669"/>
    <property type="project" value="InterPro"/>
</dbReference>
<feature type="domain" description="Glucose-methanol-choline oxidoreductase N-terminal" evidence="7">
    <location>
        <begin position="80"/>
        <end position="103"/>
    </location>
</feature>
<evidence type="ECO:0000259" key="8">
    <source>
        <dbReference type="PROSITE" id="PS00624"/>
    </source>
</evidence>
<name>A0AAJ4TDE3_AGRTU</name>
<keyword evidence="9" id="KW-0560">Oxidoreductase</keyword>
<dbReference type="InterPro" id="IPR000172">
    <property type="entry name" value="GMC_OxRdtase_N"/>
</dbReference>
<accession>A0AAJ4TDE3</accession>
<geneLocation type="plasmid" evidence="9 10">
    <name>pQ15_94_2</name>
</geneLocation>
<dbReference type="InterPro" id="IPR036188">
    <property type="entry name" value="FAD/NAD-bd_sf"/>
</dbReference>
<protein>
    <submittedName>
        <fullName evidence="9">Choline dehydrogenase</fullName>
        <ecNumber evidence="9">1.1.99.1</ecNumber>
    </submittedName>
</protein>
<dbReference type="EC" id="1.1.99.1" evidence="9"/>
<dbReference type="Pfam" id="PF00732">
    <property type="entry name" value="GMC_oxred_N"/>
    <property type="match status" value="1"/>
</dbReference>
<dbReference type="AlphaFoldDB" id="A0AAJ4TDE3"/>
<proteinExistence type="inferred from homology"/>
<evidence type="ECO:0000313" key="10">
    <source>
        <dbReference type="Proteomes" id="UP000663946"/>
    </source>
</evidence>